<comment type="caution">
    <text evidence="3">The sequence shown here is derived from an EMBL/GenBank/DDBJ whole genome shotgun (WGS) entry which is preliminary data.</text>
</comment>
<feature type="region of interest" description="Disordered" evidence="1">
    <location>
        <begin position="110"/>
        <end position="133"/>
    </location>
</feature>
<evidence type="ECO:0008006" key="5">
    <source>
        <dbReference type="Google" id="ProtNLM"/>
    </source>
</evidence>
<keyword evidence="4" id="KW-1185">Reference proteome</keyword>
<feature type="compositionally biased region" description="Basic residues" evidence="1">
    <location>
        <begin position="218"/>
        <end position="232"/>
    </location>
</feature>
<feature type="transmembrane region" description="Helical" evidence="2">
    <location>
        <begin position="315"/>
        <end position="338"/>
    </location>
</feature>
<dbReference type="EMBL" id="JABSTU010000005">
    <property type="protein sequence ID" value="KAH8030404.1"/>
    <property type="molecule type" value="Genomic_DNA"/>
</dbReference>
<evidence type="ECO:0000313" key="3">
    <source>
        <dbReference type="EMBL" id="KAH8030404.1"/>
    </source>
</evidence>
<dbReference type="AlphaFoldDB" id="A0A9J6E857"/>
<name>A0A9J6E857_RHIMP</name>
<feature type="region of interest" description="Disordered" evidence="1">
    <location>
        <begin position="180"/>
        <end position="300"/>
    </location>
</feature>
<organism evidence="3 4">
    <name type="scientific">Rhipicephalus microplus</name>
    <name type="common">Cattle tick</name>
    <name type="synonym">Boophilus microplus</name>
    <dbReference type="NCBI Taxonomy" id="6941"/>
    <lineage>
        <taxon>Eukaryota</taxon>
        <taxon>Metazoa</taxon>
        <taxon>Ecdysozoa</taxon>
        <taxon>Arthropoda</taxon>
        <taxon>Chelicerata</taxon>
        <taxon>Arachnida</taxon>
        <taxon>Acari</taxon>
        <taxon>Parasitiformes</taxon>
        <taxon>Ixodida</taxon>
        <taxon>Ixodoidea</taxon>
        <taxon>Ixodidae</taxon>
        <taxon>Rhipicephalinae</taxon>
        <taxon>Rhipicephalus</taxon>
        <taxon>Boophilus</taxon>
    </lineage>
</organism>
<dbReference type="Proteomes" id="UP000821866">
    <property type="component" value="Chromosome 3"/>
</dbReference>
<keyword evidence="2" id="KW-0472">Membrane</keyword>
<reference evidence="3" key="2">
    <citation type="submission" date="2021-09" db="EMBL/GenBank/DDBJ databases">
        <authorList>
            <person name="Jia N."/>
            <person name="Wang J."/>
            <person name="Shi W."/>
            <person name="Du L."/>
            <person name="Sun Y."/>
            <person name="Zhan W."/>
            <person name="Jiang J."/>
            <person name="Wang Q."/>
            <person name="Zhang B."/>
            <person name="Ji P."/>
            <person name="Sakyi L.B."/>
            <person name="Cui X."/>
            <person name="Yuan T."/>
            <person name="Jiang B."/>
            <person name="Yang W."/>
            <person name="Lam T.T.-Y."/>
            <person name="Chang Q."/>
            <person name="Ding S."/>
            <person name="Wang X."/>
            <person name="Zhu J."/>
            <person name="Ruan X."/>
            <person name="Zhao L."/>
            <person name="Wei J."/>
            <person name="Que T."/>
            <person name="Du C."/>
            <person name="Cheng J."/>
            <person name="Dai P."/>
            <person name="Han X."/>
            <person name="Huang E."/>
            <person name="Gao Y."/>
            <person name="Liu J."/>
            <person name="Shao H."/>
            <person name="Ye R."/>
            <person name="Li L."/>
            <person name="Wei W."/>
            <person name="Wang X."/>
            <person name="Wang C."/>
            <person name="Huo Q."/>
            <person name="Li W."/>
            <person name="Guo W."/>
            <person name="Chen H."/>
            <person name="Chen S."/>
            <person name="Zhou L."/>
            <person name="Zhou L."/>
            <person name="Ni X."/>
            <person name="Tian J."/>
            <person name="Zhou Y."/>
            <person name="Sheng Y."/>
            <person name="Liu T."/>
            <person name="Pan Y."/>
            <person name="Xia L."/>
            <person name="Li J."/>
            <person name="Zhao F."/>
            <person name="Cao W."/>
        </authorList>
    </citation>
    <scope>NUCLEOTIDE SEQUENCE</scope>
    <source>
        <strain evidence="3">Rmic-2018</strain>
        <tissue evidence="3">Larvae</tissue>
    </source>
</reference>
<protein>
    <recommendedName>
        <fullName evidence="5">Transmembrane protein</fullName>
    </recommendedName>
</protein>
<accession>A0A9J6E857</accession>
<proteinExistence type="predicted"/>
<feature type="region of interest" description="Disordered" evidence="1">
    <location>
        <begin position="1"/>
        <end position="28"/>
    </location>
</feature>
<feature type="region of interest" description="Disordered" evidence="1">
    <location>
        <begin position="62"/>
        <end position="94"/>
    </location>
</feature>
<keyword evidence="2" id="KW-0812">Transmembrane</keyword>
<reference evidence="3" key="1">
    <citation type="journal article" date="2020" name="Cell">
        <title>Large-Scale Comparative Analyses of Tick Genomes Elucidate Their Genetic Diversity and Vector Capacities.</title>
        <authorList>
            <consortium name="Tick Genome and Microbiome Consortium (TIGMIC)"/>
            <person name="Jia N."/>
            <person name="Wang J."/>
            <person name="Shi W."/>
            <person name="Du L."/>
            <person name="Sun Y."/>
            <person name="Zhan W."/>
            <person name="Jiang J.F."/>
            <person name="Wang Q."/>
            <person name="Zhang B."/>
            <person name="Ji P."/>
            <person name="Bell-Sakyi L."/>
            <person name="Cui X.M."/>
            <person name="Yuan T.T."/>
            <person name="Jiang B.G."/>
            <person name="Yang W.F."/>
            <person name="Lam T.T."/>
            <person name="Chang Q.C."/>
            <person name="Ding S.J."/>
            <person name="Wang X.J."/>
            <person name="Zhu J.G."/>
            <person name="Ruan X.D."/>
            <person name="Zhao L."/>
            <person name="Wei J.T."/>
            <person name="Ye R.Z."/>
            <person name="Que T.C."/>
            <person name="Du C.H."/>
            <person name="Zhou Y.H."/>
            <person name="Cheng J.X."/>
            <person name="Dai P.F."/>
            <person name="Guo W.B."/>
            <person name="Han X.H."/>
            <person name="Huang E.J."/>
            <person name="Li L.F."/>
            <person name="Wei W."/>
            <person name="Gao Y.C."/>
            <person name="Liu J.Z."/>
            <person name="Shao H.Z."/>
            <person name="Wang X."/>
            <person name="Wang C.C."/>
            <person name="Yang T.C."/>
            <person name="Huo Q.B."/>
            <person name="Li W."/>
            <person name="Chen H.Y."/>
            <person name="Chen S.E."/>
            <person name="Zhou L.G."/>
            <person name="Ni X.B."/>
            <person name="Tian J.H."/>
            <person name="Sheng Y."/>
            <person name="Liu T."/>
            <person name="Pan Y.S."/>
            <person name="Xia L.Y."/>
            <person name="Li J."/>
            <person name="Zhao F."/>
            <person name="Cao W.C."/>
        </authorList>
    </citation>
    <scope>NUCLEOTIDE SEQUENCE</scope>
    <source>
        <strain evidence="3">Rmic-2018</strain>
    </source>
</reference>
<evidence type="ECO:0000256" key="1">
    <source>
        <dbReference type="SAM" id="MobiDB-lite"/>
    </source>
</evidence>
<evidence type="ECO:0000256" key="2">
    <source>
        <dbReference type="SAM" id="Phobius"/>
    </source>
</evidence>
<sequence length="390" mass="42656">MASTVLVPRQENRSHYGDLAKKKTGHEPRNSDNIVVVRIIIIVNTRRIALAPSLMYHTCEEDEDNDYRGSQPSCLREVSSRSSTPGKSAHRVASARRPGIFRNVTCSARPRAANEEPRLAHGRGHGRSAHGPLKGVQPEASSWQVFGECQRPEGCQRRAFQDRNDALQTLHYALQEAGDKEAMEAEEAQGLPRPPPSKDVGTDTRLLATKREPTILGLRKKKASARYKRSQLSRKEWRGASPTHQGAGVDPSAPASTVPSGVSSSRKEGSLFEEKGQDFHTAAQDSKQTATESDRVRSSYAGSLPGTWASWRKRLGVAVACVTIAALVAVAGLVAFFWPRHRTKEAALARANRSDSTKQSKGPVKQEIPVVQLIATNGVEILGLLHRLLH</sequence>
<keyword evidence="2" id="KW-1133">Transmembrane helix</keyword>
<gene>
    <name evidence="3" type="ORF">HPB51_006836</name>
</gene>
<feature type="compositionally biased region" description="Basic and acidic residues" evidence="1">
    <location>
        <begin position="10"/>
        <end position="28"/>
    </location>
</feature>
<feature type="compositionally biased region" description="Basic and acidic residues" evidence="1">
    <location>
        <begin position="265"/>
        <end position="278"/>
    </location>
</feature>
<feature type="compositionally biased region" description="Polar residues" evidence="1">
    <location>
        <begin position="254"/>
        <end position="264"/>
    </location>
</feature>
<evidence type="ECO:0000313" key="4">
    <source>
        <dbReference type="Proteomes" id="UP000821866"/>
    </source>
</evidence>